<dbReference type="EMBL" id="JAYKXN010000004">
    <property type="protein sequence ID" value="KAK7294340.1"/>
    <property type="molecule type" value="Genomic_DNA"/>
</dbReference>
<protein>
    <submittedName>
        <fullName evidence="1">Uncharacterized protein</fullName>
    </submittedName>
</protein>
<accession>A0AAN9J8K7</accession>
<reference evidence="1 2" key="1">
    <citation type="submission" date="2024-01" db="EMBL/GenBank/DDBJ databases">
        <title>The genomes of 5 underutilized Papilionoideae crops provide insights into root nodulation and disease resistance.</title>
        <authorList>
            <person name="Yuan L."/>
        </authorList>
    </citation>
    <scope>NUCLEOTIDE SEQUENCE [LARGE SCALE GENOMIC DNA]</scope>
    <source>
        <strain evidence="1">LY-2023</strain>
        <tissue evidence="1">Leaf</tissue>
    </source>
</reference>
<dbReference type="Proteomes" id="UP001359559">
    <property type="component" value="Unassembled WGS sequence"/>
</dbReference>
<evidence type="ECO:0000313" key="2">
    <source>
        <dbReference type="Proteomes" id="UP001359559"/>
    </source>
</evidence>
<evidence type="ECO:0000313" key="1">
    <source>
        <dbReference type="EMBL" id="KAK7294340.1"/>
    </source>
</evidence>
<sequence length="70" mass="7518">MQSFPKTSTSSTVNITVMAIIPPSNHLLNASSSTQLRPGSGFFSSLFCPTRVSSSIITPELLGVVREFPF</sequence>
<keyword evidence="2" id="KW-1185">Reference proteome</keyword>
<proteinExistence type="predicted"/>
<gene>
    <name evidence="1" type="ORF">RJT34_17229</name>
</gene>
<comment type="caution">
    <text evidence="1">The sequence shown here is derived from an EMBL/GenBank/DDBJ whole genome shotgun (WGS) entry which is preliminary data.</text>
</comment>
<organism evidence="1 2">
    <name type="scientific">Clitoria ternatea</name>
    <name type="common">Butterfly pea</name>
    <dbReference type="NCBI Taxonomy" id="43366"/>
    <lineage>
        <taxon>Eukaryota</taxon>
        <taxon>Viridiplantae</taxon>
        <taxon>Streptophyta</taxon>
        <taxon>Embryophyta</taxon>
        <taxon>Tracheophyta</taxon>
        <taxon>Spermatophyta</taxon>
        <taxon>Magnoliopsida</taxon>
        <taxon>eudicotyledons</taxon>
        <taxon>Gunneridae</taxon>
        <taxon>Pentapetalae</taxon>
        <taxon>rosids</taxon>
        <taxon>fabids</taxon>
        <taxon>Fabales</taxon>
        <taxon>Fabaceae</taxon>
        <taxon>Papilionoideae</taxon>
        <taxon>50 kb inversion clade</taxon>
        <taxon>NPAAA clade</taxon>
        <taxon>indigoferoid/millettioid clade</taxon>
        <taxon>Phaseoleae</taxon>
        <taxon>Clitoria</taxon>
    </lineage>
</organism>
<name>A0AAN9J8K7_CLITE</name>
<dbReference type="AlphaFoldDB" id="A0AAN9J8K7"/>